<evidence type="ECO:0000313" key="6">
    <source>
        <dbReference type="EMBL" id="CDP34382.1"/>
    </source>
</evidence>
<keyword evidence="3" id="KW-0862">Zinc</keyword>
<feature type="domain" description="Yippee" evidence="5">
    <location>
        <begin position="13"/>
        <end position="110"/>
    </location>
</feature>
<protein>
    <recommendedName>
        <fullName evidence="4">Protein yippee-like</fullName>
    </recommendedName>
</protein>
<gene>
    <name evidence="6" type="ORF">GNLVRS02_ARAD1C11066g</name>
</gene>
<dbReference type="InterPro" id="IPR034751">
    <property type="entry name" value="Yippee"/>
</dbReference>
<reference evidence="6" key="2">
    <citation type="submission" date="2014-06" db="EMBL/GenBank/DDBJ databases">
        <title>The complete genome of Blastobotrys (Arxula) adeninivorans LS3 - a yeast of biotechnological interest.</title>
        <authorList>
            <person name="Kunze G."/>
            <person name="Gaillardin C."/>
            <person name="Czernicka M."/>
            <person name="Durrens P."/>
            <person name="Martin T."/>
            <person name="Boer E."/>
            <person name="Gabaldon T."/>
            <person name="Cruz J."/>
            <person name="Talla E."/>
            <person name="Marck C."/>
            <person name="Goffeau A."/>
            <person name="Barbe V."/>
            <person name="Baret P."/>
            <person name="Baronian K."/>
            <person name="Beier S."/>
            <person name="Bleykasten C."/>
            <person name="Bode R."/>
            <person name="Casaregola S."/>
            <person name="Despons L."/>
            <person name="Fairhead C."/>
            <person name="Giersberg M."/>
            <person name="Gierski P."/>
            <person name="Hahnel U."/>
            <person name="Hartmann A."/>
            <person name="Jankowska D."/>
            <person name="Jubin C."/>
            <person name="Jung P."/>
            <person name="Lafontaine I."/>
            <person name="Leh-Louis V."/>
            <person name="Lemaire M."/>
            <person name="Marcet-Houben M."/>
            <person name="Mascher M."/>
            <person name="Morel G."/>
            <person name="Richard G.-F."/>
            <person name="Riechen J."/>
            <person name="Sacerdot C."/>
            <person name="Sarkar A."/>
            <person name="Savel G."/>
            <person name="Schacherer J."/>
            <person name="Sherman D."/>
            <person name="Straub M.-L."/>
            <person name="Stein N."/>
            <person name="Thierry A."/>
            <person name="Trautwein-Schult A."/>
            <person name="Westhof E."/>
            <person name="Worch S."/>
            <person name="Dujon B."/>
            <person name="Souciet J.-L."/>
            <person name="Wincker P."/>
            <person name="Scholz U."/>
            <person name="Neuveglise N."/>
        </authorList>
    </citation>
    <scope>NUCLEOTIDE SEQUENCE</scope>
    <source>
        <strain evidence="6">LS3</strain>
    </source>
</reference>
<dbReference type="PROSITE" id="PS51792">
    <property type="entry name" value="YIPPEE"/>
    <property type="match status" value="1"/>
</dbReference>
<organism evidence="6">
    <name type="scientific">Blastobotrys adeninivorans</name>
    <name type="common">Yeast</name>
    <name type="synonym">Arxula adeninivorans</name>
    <dbReference type="NCBI Taxonomy" id="409370"/>
    <lineage>
        <taxon>Eukaryota</taxon>
        <taxon>Fungi</taxon>
        <taxon>Dikarya</taxon>
        <taxon>Ascomycota</taxon>
        <taxon>Saccharomycotina</taxon>
        <taxon>Dipodascomycetes</taxon>
        <taxon>Dipodascales</taxon>
        <taxon>Trichomonascaceae</taxon>
        <taxon>Blastobotrys</taxon>
    </lineage>
</organism>
<evidence type="ECO:0000256" key="2">
    <source>
        <dbReference type="ARBA" id="ARBA00022723"/>
    </source>
</evidence>
<dbReference type="PANTHER" id="PTHR13848">
    <property type="entry name" value="PROTEIN YIPPEE-LIKE CG15309-RELATED"/>
    <property type="match status" value="1"/>
</dbReference>
<evidence type="ECO:0000259" key="5">
    <source>
        <dbReference type="PROSITE" id="PS51792"/>
    </source>
</evidence>
<keyword evidence="2" id="KW-0479">Metal-binding</keyword>
<dbReference type="Pfam" id="PF03226">
    <property type="entry name" value="Yippee-Mis18"/>
    <property type="match status" value="1"/>
</dbReference>
<evidence type="ECO:0000256" key="4">
    <source>
        <dbReference type="RuleBase" id="RU110713"/>
    </source>
</evidence>
<proteinExistence type="inferred from homology"/>
<evidence type="ECO:0000256" key="3">
    <source>
        <dbReference type="ARBA" id="ARBA00022833"/>
    </source>
</evidence>
<dbReference type="PhylomeDB" id="A0A060T648"/>
<dbReference type="AlphaFoldDB" id="A0A060T648"/>
<reference evidence="6" key="1">
    <citation type="submission" date="2014-02" db="EMBL/GenBank/DDBJ databases">
        <authorList>
            <person name="Genoscope - CEA"/>
        </authorList>
    </citation>
    <scope>NUCLEOTIDE SEQUENCE</scope>
    <source>
        <strain evidence="6">LS3</strain>
    </source>
</reference>
<dbReference type="GO" id="GO:0046872">
    <property type="term" value="F:metal ion binding"/>
    <property type="evidence" value="ECO:0007669"/>
    <property type="project" value="UniProtKB-KW"/>
</dbReference>
<sequence>MGVLYNKYLDGSHIYGCKNCKTHLAIWDDILSKNFKGRQGDAYLFENVVNVTRSQMVERGMLTGRYTVQDISCRRCAANVGWAYVKAHTESEEYKEGKYILEVKALTHVV</sequence>
<accession>A0A060T648</accession>
<comment type="similarity">
    <text evidence="1 4">Belongs to the yippee family.</text>
</comment>
<dbReference type="InterPro" id="IPR004910">
    <property type="entry name" value="Yippee/Mis18/Cereblon"/>
</dbReference>
<evidence type="ECO:0000256" key="1">
    <source>
        <dbReference type="ARBA" id="ARBA00005613"/>
    </source>
</evidence>
<dbReference type="InterPro" id="IPR039058">
    <property type="entry name" value="Yippee_fam"/>
</dbReference>
<dbReference type="EMBL" id="HG937693">
    <property type="protein sequence ID" value="CDP34382.1"/>
    <property type="molecule type" value="Genomic_DNA"/>
</dbReference>
<name>A0A060T648_BLAAD</name>